<name>A0A2V5K060_9BACL</name>
<reference evidence="2 3" key="1">
    <citation type="submission" date="2018-05" db="EMBL/GenBank/DDBJ databases">
        <title>Paenibacillus flagellatus sp. nov., isolated from selenium mineral soil.</title>
        <authorList>
            <person name="Dai X."/>
        </authorList>
    </citation>
    <scope>NUCLEOTIDE SEQUENCE [LARGE SCALE GENOMIC DNA]</scope>
    <source>
        <strain evidence="2 3">DXL2</strain>
    </source>
</reference>
<feature type="compositionally biased region" description="Basic and acidic residues" evidence="1">
    <location>
        <begin position="123"/>
        <end position="136"/>
    </location>
</feature>
<protein>
    <submittedName>
        <fullName evidence="2">Uncharacterized protein</fullName>
    </submittedName>
</protein>
<keyword evidence="3" id="KW-1185">Reference proteome</keyword>
<comment type="caution">
    <text evidence="2">The sequence shown here is derived from an EMBL/GenBank/DDBJ whole genome shotgun (WGS) entry which is preliminary data.</text>
</comment>
<accession>A0A2V5K060</accession>
<organism evidence="2 3">
    <name type="scientific">Paenibacillus flagellatus</name>
    <dbReference type="NCBI Taxonomy" id="2211139"/>
    <lineage>
        <taxon>Bacteria</taxon>
        <taxon>Bacillati</taxon>
        <taxon>Bacillota</taxon>
        <taxon>Bacilli</taxon>
        <taxon>Bacillales</taxon>
        <taxon>Paenibacillaceae</taxon>
        <taxon>Paenibacillus</taxon>
    </lineage>
</organism>
<dbReference type="Proteomes" id="UP000247476">
    <property type="component" value="Unassembled WGS sequence"/>
</dbReference>
<dbReference type="OrthoDB" id="2377228at2"/>
<dbReference type="AlphaFoldDB" id="A0A2V5K060"/>
<sequence>MRKRRSTVFVKPGKDVTLYVPTDTPPAVIDYLNRLKAEGAFSQGVMEIVANYVLGLEEGDRERRSPWNSPQSTVEDSEDDVAFTAAVPFGLEKPAKDERPAEGFVAEGSGPDDGGESPGAAKPDPKPKLDMAELFRKAQHNAGKLAPDRPFDGGPRADTRP</sequence>
<evidence type="ECO:0000313" key="3">
    <source>
        <dbReference type="Proteomes" id="UP000247476"/>
    </source>
</evidence>
<dbReference type="RefSeq" id="WP_110841878.1">
    <property type="nucleotide sequence ID" value="NZ_QJVJ01000009.1"/>
</dbReference>
<feature type="region of interest" description="Disordered" evidence="1">
    <location>
        <begin position="59"/>
        <end position="161"/>
    </location>
</feature>
<dbReference type="EMBL" id="QJVJ01000009">
    <property type="protein sequence ID" value="PYI52508.1"/>
    <property type="molecule type" value="Genomic_DNA"/>
</dbReference>
<gene>
    <name evidence="2" type="ORF">DLM86_20240</name>
</gene>
<proteinExistence type="predicted"/>
<evidence type="ECO:0000313" key="2">
    <source>
        <dbReference type="EMBL" id="PYI52508.1"/>
    </source>
</evidence>
<evidence type="ECO:0000256" key="1">
    <source>
        <dbReference type="SAM" id="MobiDB-lite"/>
    </source>
</evidence>
<feature type="compositionally biased region" description="Basic and acidic residues" evidence="1">
    <location>
        <begin position="146"/>
        <end position="161"/>
    </location>
</feature>